<dbReference type="InterPro" id="IPR020454">
    <property type="entry name" value="DAG/PE-bd"/>
</dbReference>
<sequence length="223" mass="24927">MTFTGTAKISVLEAVNLESTSSRSNASRNSANLRPYVKVDIDEYLIGKTDAIRRSSAPKWGKEFSTNVENGQNIGFTIDLEPRGRLLVKFELKGTTYYIMVLSFDSAIFHTLRRRTTPIGSSRDNIEPTSKTTPDASTCPRRALGNKAINVKVCEKKLVESADKQHHFSVHSYKLPTYCDHCGSLLYGIIRQGLRCDACKTNIHKRCQDFAAKRCCDAKRSGI</sequence>
<dbReference type="PROSITE" id="PS50081">
    <property type="entry name" value="ZF_DAG_PE_2"/>
    <property type="match status" value="1"/>
</dbReference>
<evidence type="ECO:0000259" key="11">
    <source>
        <dbReference type="PROSITE" id="PS50004"/>
    </source>
</evidence>
<evidence type="ECO:0000256" key="4">
    <source>
        <dbReference type="ARBA" id="ARBA00022475"/>
    </source>
</evidence>
<dbReference type="AlphaFoldDB" id="A0A915K6Q7"/>
<dbReference type="Proteomes" id="UP000887565">
    <property type="component" value="Unplaced"/>
</dbReference>
<dbReference type="SUPFAM" id="SSF57889">
    <property type="entry name" value="Cysteine-rich domain"/>
    <property type="match status" value="1"/>
</dbReference>
<evidence type="ECO:0000256" key="7">
    <source>
        <dbReference type="ARBA" id="ARBA00022737"/>
    </source>
</evidence>
<keyword evidence="3" id="KW-0728">SH3 domain</keyword>
<evidence type="ECO:0000256" key="6">
    <source>
        <dbReference type="ARBA" id="ARBA00022723"/>
    </source>
</evidence>
<dbReference type="SUPFAM" id="SSF49562">
    <property type="entry name" value="C2 domain (Calcium/lipid-binding domain, CaLB)"/>
    <property type="match status" value="1"/>
</dbReference>
<feature type="domain" description="Phorbol-ester/DAG-type" evidence="12">
    <location>
        <begin position="165"/>
        <end position="215"/>
    </location>
</feature>
<keyword evidence="7" id="KW-0677">Repeat</keyword>
<keyword evidence="6" id="KW-0479">Metal-binding</keyword>
<dbReference type="PRINTS" id="PR00008">
    <property type="entry name" value="DAGPEDOMAIN"/>
</dbReference>
<dbReference type="SMART" id="SM00109">
    <property type="entry name" value="C1"/>
    <property type="match status" value="1"/>
</dbReference>
<dbReference type="GO" id="GO:0035556">
    <property type="term" value="P:intracellular signal transduction"/>
    <property type="evidence" value="ECO:0007669"/>
    <property type="project" value="TreeGrafter"/>
</dbReference>
<dbReference type="InterPro" id="IPR035892">
    <property type="entry name" value="C2_domain_sf"/>
</dbReference>
<dbReference type="PROSITE" id="PS50004">
    <property type="entry name" value="C2"/>
    <property type="match status" value="1"/>
</dbReference>
<dbReference type="InterPro" id="IPR000008">
    <property type="entry name" value="C2_dom"/>
</dbReference>
<reference evidence="14" key="1">
    <citation type="submission" date="2022-11" db="UniProtKB">
        <authorList>
            <consortium name="WormBaseParasite"/>
        </authorList>
    </citation>
    <scope>IDENTIFICATION</scope>
</reference>
<proteinExistence type="predicted"/>
<feature type="domain" description="C2" evidence="11">
    <location>
        <begin position="1"/>
        <end position="117"/>
    </location>
</feature>
<protein>
    <submittedName>
        <fullName evidence="14">Protein kinase C</fullName>
    </submittedName>
</protein>
<keyword evidence="9" id="KW-0862">Zinc</keyword>
<keyword evidence="10" id="KW-0472">Membrane</keyword>
<dbReference type="WBParaSite" id="nRc.2.0.1.t33869-RA">
    <property type="protein sequence ID" value="nRc.2.0.1.t33869-RA"/>
    <property type="gene ID" value="nRc.2.0.1.g33869"/>
</dbReference>
<evidence type="ECO:0000256" key="1">
    <source>
        <dbReference type="ARBA" id="ARBA00004278"/>
    </source>
</evidence>
<dbReference type="Gene3D" id="2.60.40.150">
    <property type="entry name" value="C2 domain"/>
    <property type="match status" value="1"/>
</dbReference>
<dbReference type="PANTHER" id="PTHR22968:SF14">
    <property type="entry name" value="PROTEIN KINASE C"/>
    <property type="match status" value="1"/>
</dbReference>
<comment type="subcellular location">
    <subcellularLocation>
        <location evidence="1">Cell membrane</location>
        <location evidence="1">Sarcolemma</location>
        <topology evidence="1">Peripheral membrane protein</topology>
        <orientation evidence="1">Cytoplasmic side</orientation>
    </subcellularLocation>
    <subcellularLocation>
        <location evidence="2">Cytoplasm</location>
    </subcellularLocation>
</comment>
<evidence type="ECO:0000256" key="5">
    <source>
        <dbReference type="ARBA" id="ARBA00022490"/>
    </source>
</evidence>
<dbReference type="Gene3D" id="3.30.60.20">
    <property type="match status" value="1"/>
</dbReference>
<accession>A0A915K6Q7</accession>
<evidence type="ECO:0000313" key="14">
    <source>
        <dbReference type="WBParaSite" id="nRc.2.0.1.t33869-RA"/>
    </source>
</evidence>
<evidence type="ECO:0000256" key="9">
    <source>
        <dbReference type="ARBA" id="ARBA00022833"/>
    </source>
</evidence>
<name>A0A915K6Q7_ROMCU</name>
<dbReference type="PANTHER" id="PTHR22968">
    <property type="entry name" value="PROTEIN KINASE C, MU"/>
    <property type="match status" value="1"/>
</dbReference>
<dbReference type="Pfam" id="PF00130">
    <property type="entry name" value="C1_1"/>
    <property type="match status" value="1"/>
</dbReference>
<dbReference type="GO" id="GO:0005829">
    <property type="term" value="C:cytosol"/>
    <property type="evidence" value="ECO:0007669"/>
    <property type="project" value="TreeGrafter"/>
</dbReference>
<evidence type="ECO:0000259" key="12">
    <source>
        <dbReference type="PROSITE" id="PS50081"/>
    </source>
</evidence>
<dbReference type="InterPro" id="IPR046349">
    <property type="entry name" value="C1-like_sf"/>
</dbReference>
<dbReference type="GO" id="GO:0007200">
    <property type="term" value="P:phospholipase C-activating G protein-coupled receptor signaling pathway"/>
    <property type="evidence" value="ECO:0007669"/>
    <property type="project" value="TreeGrafter"/>
</dbReference>
<dbReference type="FunFam" id="3.30.60.20:FF:000022">
    <property type="entry name" value="SH3 and cysteine-rich domain-containing protein 3 isoform 2"/>
    <property type="match status" value="1"/>
</dbReference>
<evidence type="ECO:0000256" key="8">
    <source>
        <dbReference type="ARBA" id="ARBA00022771"/>
    </source>
</evidence>
<keyword evidence="13" id="KW-1185">Reference proteome</keyword>
<keyword evidence="4" id="KW-1003">Cell membrane</keyword>
<dbReference type="GO" id="GO:0004674">
    <property type="term" value="F:protein serine/threonine kinase activity"/>
    <property type="evidence" value="ECO:0007669"/>
    <property type="project" value="UniProtKB-KW"/>
</dbReference>
<dbReference type="GO" id="GO:0042383">
    <property type="term" value="C:sarcolemma"/>
    <property type="evidence" value="ECO:0007669"/>
    <property type="project" value="UniProtKB-SubCell"/>
</dbReference>
<dbReference type="InterPro" id="IPR002219">
    <property type="entry name" value="PKC_DAG/PE"/>
</dbReference>
<keyword evidence="5" id="KW-0963">Cytoplasm</keyword>
<evidence type="ECO:0000256" key="3">
    <source>
        <dbReference type="ARBA" id="ARBA00022443"/>
    </source>
</evidence>
<dbReference type="Pfam" id="PF00168">
    <property type="entry name" value="C2"/>
    <property type="match status" value="1"/>
</dbReference>
<evidence type="ECO:0000256" key="2">
    <source>
        <dbReference type="ARBA" id="ARBA00004496"/>
    </source>
</evidence>
<keyword evidence="8" id="KW-0863">Zinc-finger</keyword>
<organism evidence="13 14">
    <name type="scientific">Romanomermis culicivorax</name>
    <name type="common">Nematode worm</name>
    <dbReference type="NCBI Taxonomy" id="13658"/>
    <lineage>
        <taxon>Eukaryota</taxon>
        <taxon>Metazoa</taxon>
        <taxon>Ecdysozoa</taxon>
        <taxon>Nematoda</taxon>
        <taxon>Enoplea</taxon>
        <taxon>Dorylaimia</taxon>
        <taxon>Mermithida</taxon>
        <taxon>Mermithoidea</taxon>
        <taxon>Mermithidae</taxon>
        <taxon>Romanomermis</taxon>
    </lineage>
</organism>
<dbReference type="GO" id="GO:0008270">
    <property type="term" value="F:zinc ion binding"/>
    <property type="evidence" value="ECO:0007669"/>
    <property type="project" value="UniProtKB-KW"/>
</dbReference>
<evidence type="ECO:0000256" key="10">
    <source>
        <dbReference type="ARBA" id="ARBA00023136"/>
    </source>
</evidence>
<evidence type="ECO:0000313" key="13">
    <source>
        <dbReference type="Proteomes" id="UP000887565"/>
    </source>
</evidence>